<comment type="catalytic activity">
    <reaction evidence="9 10">
        <text>(2R)-3-phosphoglycerate + NAD(+) = 3-phosphooxypyruvate + NADH + H(+)</text>
        <dbReference type="Rhea" id="RHEA:12641"/>
        <dbReference type="ChEBI" id="CHEBI:15378"/>
        <dbReference type="ChEBI" id="CHEBI:18110"/>
        <dbReference type="ChEBI" id="CHEBI:57540"/>
        <dbReference type="ChEBI" id="CHEBI:57945"/>
        <dbReference type="ChEBI" id="CHEBI:58272"/>
        <dbReference type="EC" id="1.1.1.95"/>
    </reaction>
</comment>
<comment type="similarity">
    <text evidence="3 10">Belongs to the D-isomer specific 2-hydroxyacid dehydrogenase family.</text>
</comment>
<dbReference type="STRING" id="69.GLE_1332"/>
<dbReference type="GO" id="GO:0051287">
    <property type="term" value="F:NAD binding"/>
    <property type="evidence" value="ECO:0007669"/>
    <property type="project" value="UniProtKB-UniRule"/>
</dbReference>
<dbReference type="Pfam" id="PF19304">
    <property type="entry name" value="PGDH_inter"/>
    <property type="match status" value="1"/>
</dbReference>
<dbReference type="FunFam" id="3.40.50.720:FF:000021">
    <property type="entry name" value="D-3-phosphoglycerate dehydrogenase"/>
    <property type="match status" value="1"/>
</dbReference>
<dbReference type="KEGG" id="lez:GLE_1332"/>
<evidence type="ECO:0000256" key="1">
    <source>
        <dbReference type="ARBA" id="ARBA00003800"/>
    </source>
</evidence>
<proteinExistence type="inferred from homology"/>
<dbReference type="InterPro" id="IPR045865">
    <property type="entry name" value="ACT-like_dom_sf"/>
</dbReference>
<dbReference type="Proteomes" id="UP000061569">
    <property type="component" value="Chromosome"/>
</dbReference>
<dbReference type="NCBIfam" id="TIGR01327">
    <property type="entry name" value="PGDH"/>
    <property type="match status" value="1"/>
</dbReference>
<evidence type="ECO:0000256" key="6">
    <source>
        <dbReference type="ARBA" id="ARBA00023027"/>
    </source>
</evidence>
<dbReference type="EC" id="1.1.1.95" evidence="10"/>
<comment type="function">
    <text evidence="1">Catalyzes the reversible oxidation of 3-phospho-D-glycerate to 3-phosphonooxypyruvate, the first step of the phosphorylated L-serine biosynthesis pathway. Also catalyzes the reversible oxidation of 2-hydroxyglutarate to 2-oxoglutarate.</text>
</comment>
<dbReference type="UniPathway" id="UPA00135">
    <property type="reaction ID" value="UER00196"/>
</dbReference>
<dbReference type="InterPro" id="IPR029009">
    <property type="entry name" value="ASB_dom_sf"/>
</dbReference>
<keyword evidence="7 10" id="KW-0718">Serine biosynthesis</keyword>
<dbReference type="Pfam" id="PF01842">
    <property type="entry name" value="ACT"/>
    <property type="match status" value="1"/>
</dbReference>
<dbReference type="GO" id="GO:0006564">
    <property type="term" value="P:L-serine biosynthetic process"/>
    <property type="evidence" value="ECO:0007669"/>
    <property type="project" value="UniProtKB-UniRule"/>
</dbReference>
<dbReference type="Gene3D" id="3.30.1330.90">
    <property type="entry name" value="D-3-phosphoglycerate dehydrogenase, domain 3"/>
    <property type="match status" value="1"/>
</dbReference>
<keyword evidence="6 10" id="KW-0520">NAD</keyword>
<dbReference type="OrthoDB" id="9805416at2"/>
<dbReference type="Pfam" id="PF02826">
    <property type="entry name" value="2-Hacid_dh_C"/>
    <property type="match status" value="1"/>
</dbReference>
<evidence type="ECO:0000256" key="3">
    <source>
        <dbReference type="ARBA" id="ARBA00005854"/>
    </source>
</evidence>
<dbReference type="PROSITE" id="PS00671">
    <property type="entry name" value="D_2_HYDROXYACID_DH_3"/>
    <property type="match status" value="1"/>
</dbReference>
<reference evidence="11 12" key="1">
    <citation type="submission" date="2015-11" db="EMBL/GenBank/DDBJ databases">
        <title>Genome sequences of Lysobacter enzymogenes strain C3 and Lysobacter antibioticus ATCC 29479.</title>
        <authorList>
            <person name="Kobayashi D.Y."/>
        </authorList>
    </citation>
    <scope>NUCLEOTIDE SEQUENCE [LARGE SCALE GENOMIC DNA]</scope>
    <source>
        <strain evidence="11 12">C3</strain>
    </source>
</reference>
<accession>A0A0S2DDW5</accession>
<dbReference type="Pfam" id="PF00389">
    <property type="entry name" value="2-Hacid_dh"/>
    <property type="match status" value="1"/>
</dbReference>
<evidence type="ECO:0000313" key="12">
    <source>
        <dbReference type="Proteomes" id="UP000061569"/>
    </source>
</evidence>
<sequence length="520" mass="53819">MKVLACDGIHEDGLTLFREAGWDVVVSDPIKDPAALTEALKGVDAVLVRSATKVPAEALAQAANLRVIGRAGAGVDTIDVDAATARGIAVMNAPDGNTLAAAEHAISLLFALARHIPRADAGMKAGEWPKNGLTGFELEGKKLGVIGLGRIGGTVARKAQGIGMEVAAHDPFLPASAAGKGSVPLKTLEELLAWADVVTLHIPRTKETTNLLSEASMRSMKKGAYLVNAARGGLVDEAALLTLIEEGHIAGAALDTFVTEPLPADSPLRANPKLILTPHLGASTSEAQQAVSTILARQIIDFVATGAVAGCVNLPPLTAEAAREVGPWMPLMSALGRLAARLVPAPTRLEITYAGRTEALDTRPLSRLLVAALLGTASGRVTPVNALQEAAARGLTVSETLGGNGDGFDRLLKLRVIGEKRTREIEATLHRGPRVVRLDGVEIEFDPQAHVLLLRNEDRPGMIGAVGSTLGAAGVNIVNFALGAAGDGQARAAITVDRPVDDAQLAALRATPGILSLAQV</sequence>
<dbReference type="EMBL" id="CP013140">
    <property type="protein sequence ID" value="ALN56689.1"/>
    <property type="molecule type" value="Genomic_DNA"/>
</dbReference>
<keyword evidence="10" id="KW-0028">Amino-acid biosynthesis</keyword>
<gene>
    <name evidence="11" type="primary">serA</name>
    <name evidence="11" type="ORF">GLE_1332</name>
</gene>
<evidence type="ECO:0000256" key="5">
    <source>
        <dbReference type="ARBA" id="ARBA00023002"/>
    </source>
</evidence>
<evidence type="ECO:0000313" key="11">
    <source>
        <dbReference type="EMBL" id="ALN56689.1"/>
    </source>
</evidence>
<dbReference type="InterPro" id="IPR006139">
    <property type="entry name" value="D-isomer_2_OHA_DH_cat_dom"/>
</dbReference>
<evidence type="ECO:0000256" key="7">
    <source>
        <dbReference type="ARBA" id="ARBA00023299"/>
    </source>
</evidence>
<dbReference type="PROSITE" id="PS00670">
    <property type="entry name" value="D_2_HYDROXYACID_DH_2"/>
    <property type="match status" value="1"/>
</dbReference>
<comment type="catalytic activity">
    <reaction evidence="8">
        <text>(R)-2-hydroxyglutarate + NAD(+) = 2-oxoglutarate + NADH + H(+)</text>
        <dbReference type="Rhea" id="RHEA:49612"/>
        <dbReference type="ChEBI" id="CHEBI:15378"/>
        <dbReference type="ChEBI" id="CHEBI:15801"/>
        <dbReference type="ChEBI" id="CHEBI:16810"/>
        <dbReference type="ChEBI" id="CHEBI:57540"/>
        <dbReference type="ChEBI" id="CHEBI:57945"/>
        <dbReference type="EC" id="1.1.1.399"/>
    </reaction>
</comment>
<dbReference type="CDD" id="cd04902">
    <property type="entry name" value="ACT_3PGDH-xct"/>
    <property type="match status" value="1"/>
</dbReference>
<dbReference type="Gene3D" id="3.40.50.720">
    <property type="entry name" value="NAD(P)-binding Rossmann-like Domain"/>
    <property type="match status" value="2"/>
</dbReference>
<evidence type="ECO:0000256" key="9">
    <source>
        <dbReference type="ARBA" id="ARBA00048731"/>
    </source>
</evidence>
<dbReference type="PROSITE" id="PS51671">
    <property type="entry name" value="ACT"/>
    <property type="match status" value="1"/>
</dbReference>
<dbReference type="GO" id="GO:0004617">
    <property type="term" value="F:phosphoglycerate dehydrogenase activity"/>
    <property type="evidence" value="ECO:0007669"/>
    <property type="project" value="UniProtKB-UniRule"/>
</dbReference>
<dbReference type="Gene3D" id="3.30.70.260">
    <property type="match status" value="1"/>
</dbReference>
<dbReference type="InterPro" id="IPR006140">
    <property type="entry name" value="D-isomer_DH_NAD-bd"/>
</dbReference>
<dbReference type="RefSeq" id="WP_057946694.1">
    <property type="nucleotide sequence ID" value="NZ_CP110813.1"/>
</dbReference>
<dbReference type="AlphaFoldDB" id="A0A0S2DDW5"/>
<organism evidence="11 12">
    <name type="scientific">Lysobacter enzymogenes</name>
    <dbReference type="NCBI Taxonomy" id="69"/>
    <lineage>
        <taxon>Bacteria</taxon>
        <taxon>Pseudomonadati</taxon>
        <taxon>Pseudomonadota</taxon>
        <taxon>Gammaproteobacteria</taxon>
        <taxon>Lysobacterales</taxon>
        <taxon>Lysobacteraceae</taxon>
        <taxon>Lysobacter</taxon>
    </lineage>
</organism>
<dbReference type="InterPro" id="IPR006236">
    <property type="entry name" value="PGDH"/>
</dbReference>
<dbReference type="PANTHER" id="PTHR42789">
    <property type="entry name" value="D-ISOMER SPECIFIC 2-HYDROXYACID DEHYDROGENASE FAMILY PROTEIN (AFU_ORTHOLOGUE AFUA_6G10090)"/>
    <property type="match status" value="1"/>
</dbReference>
<dbReference type="InterPro" id="IPR036291">
    <property type="entry name" value="NAD(P)-bd_dom_sf"/>
</dbReference>
<dbReference type="SUPFAM" id="SSF52283">
    <property type="entry name" value="Formate/glycerate dehydrogenase catalytic domain-like"/>
    <property type="match status" value="1"/>
</dbReference>
<protein>
    <recommendedName>
        <fullName evidence="4 10">D-3-phosphoglycerate dehydrogenase</fullName>
        <ecNumber evidence="10">1.1.1.95</ecNumber>
    </recommendedName>
</protein>
<dbReference type="SUPFAM" id="SSF143548">
    <property type="entry name" value="Serine metabolism enzymes domain"/>
    <property type="match status" value="1"/>
</dbReference>
<dbReference type="PANTHER" id="PTHR42789:SF1">
    <property type="entry name" value="D-ISOMER SPECIFIC 2-HYDROXYACID DEHYDROGENASE FAMILY PROTEIN (AFU_ORTHOLOGUE AFUA_6G10090)"/>
    <property type="match status" value="1"/>
</dbReference>
<dbReference type="InterPro" id="IPR029753">
    <property type="entry name" value="D-isomer_DH_CS"/>
</dbReference>
<keyword evidence="5 10" id="KW-0560">Oxidoreductase</keyword>
<evidence type="ECO:0000256" key="10">
    <source>
        <dbReference type="RuleBase" id="RU363003"/>
    </source>
</evidence>
<dbReference type="InterPro" id="IPR045626">
    <property type="entry name" value="PGDH_ASB_dom"/>
</dbReference>
<dbReference type="SUPFAM" id="SSF51735">
    <property type="entry name" value="NAD(P)-binding Rossmann-fold domains"/>
    <property type="match status" value="1"/>
</dbReference>
<evidence type="ECO:0000256" key="4">
    <source>
        <dbReference type="ARBA" id="ARBA00021582"/>
    </source>
</evidence>
<dbReference type="InterPro" id="IPR050857">
    <property type="entry name" value="D-2-hydroxyacid_DH"/>
</dbReference>
<name>A0A0S2DDW5_LYSEN</name>
<dbReference type="CDD" id="cd12173">
    <property type="entry name" value="PGDH_4"/>
    <property type="match status" value="1"/>
</dbReference>
<comment type="pathway">
    <text evidence="2 10">Amino-acid biosynthesis; L-serine biosynthesis; L-serine from 3-phospho-D-glycerate: step 1/3.</text>
</comment>
<dbReference type="PATRIC" id="fig|69.6.peg.1314"/>
<evidence type="ECO:0000256" key="2">
    <source>
        <dbReference type="ARBA" id="ARBA00005216"/>
    </source>
</evidence>
<evidence type="ECO:0000256" key="8">
    <source>
        <dbReference type="ARBA" id="ARBA00048126"/>
    </source>
</evidence>
<dbReference type="InterPro" id="IPR002912">
    <property type="entry name" value="ACT_dom"/>
</dbReference>
<dbReference type="SUPFAM" id="SSF55021">
    <property type="entry name" value="ACT-like"/>
    <property type="match status" value="1"/>
</dbReference>